<evidence type="ECO:0000259" key="2">
    <source>
        <dbReference type="PROSITE" id="PS50011"/>
    </source>
</evidence>
<dbReference type="AlphaFoldDB" id="A0A9P9AHH4"/>
<dbReference type="SUPFAM" id="SSF56112">
    <property type="entry name" value="Protein kinase-like (PK-like)"/>
    <property type="match status" value="1"/>
</dbReference>
<organism evidence="3 4">
    <name type="scientific">Thelonectria olida</name>
    <dbReference type="NCBI Taxonomy" id="1576542"/>
    <lineage>
        <taxon>Eukaryota</taxon>
        <taxon>Fungi</taxon>
        <taxon>Dikarya</taxon>
        <taxon>Ascomycota</taxon>
        <taxon>Pezizomycotina</taxon>
        <taxon>Sordariomycetes</taxon>
        <taxon>Hypocreomycetidae</taxon>
        <taxon>Hypocreales</taxon>
        <taxon>Nectriaceae</taxon>
        <taxon>Thelonectria</taxon>
    </lineage>
</organism>
<feature type="compositionally biased region" description="Basic and acidic residues" evidence="1">
    <location>
        <begin position="115"/>
        <end position="131"/>
    </location>
</feature>
<dbReference type="GO" id="GO:0005524">
    <property type="term" value="F:ATP binding"/>
    <property type="evidence" value="ECO:0007669"/>
    <property type="project" value="InterPro"/>
</dbReference>
<feature type="domain" description="Protein kinase" evidence="2">
    <location>
        <begin position="1"/>
        <end position="92"/>
    </location>
</feature>
<evidence type="ECO:0000256" key="1">
    <source>
        <dbReference type="SAM" id="MobiDB-lite"/>
    </source>
</evidence>
<reference evidence="3 4" key="1">
    <citation type="journal article" date="2021" name="Nat. Commun.">
        <title>Genetic determinants of endophytism in the Arabidopsis root mycobiome.</title>
        <authorList>
            <person name="Mesny F."/>
            <person name="Miyauchi S."/>
            <person name="Thiergart T."/>
            <person name="Pickel B."/>
            <person name="Atanasova L."/>
            <person name="Karlsson M."/>
            <person name="Huettel B."/>
            <person name="Barry K.W."/>
            <person name="Haridas S."/>
            <person name="Chen C."/>
            <person name="Bauer D."/>
            <person name="Andreopoulos W."/>
            <person name="Pangilinan J."/>
            <person name="LaButti K."/>
            <person name="Riley R."/>
            <person name="Lipzen A."/>
            <person name="Clum A."/>
            <person name="Drula E."/>
            <person name="Henrissat B."/>
            <person name="Kohler A."/>
            <person name="Grigoriev I.V."/>
            <person name="Martin F.M."/>
            <person name="Hacquard S."/>
        </authorList>
    </citation>
    <scope>NUCLEOTIDE SEQUENCE [LARGE SCALE GENOMIC DNA]</scope>
    <source>
        <strain evidence="3 4">MPI-CAGE-CH-0241</strain>
    </source>
</reference>
<dbReference type="InterPro" id="IPR011009">
    <property type="entry name" value="Kinase-like_dom_sf"/>
</dbReference>
<accession>A0A9P9AHH4</accession>
<sequence>MAPELDNGPQSPQTPEIDVWSLFVTLTYAMNVASFRGKPLQTTPLRIKAIQEAANEPAFRSLRDMAMVDPKQRATAGDMLDRLFGGEDHTTRRKQIHTTAMVIDDTQPRPSKPQIEAEKVVNTEERSREPAETAEEWPPREAAVAGRRPRPASRATEKQRAGPAVETTALGPSDQKHARVTKQDAPRLHGATRARQRRYFT</sequence>
<protein>
    <recommendedName>
        <fullName evidence="2">Protein kinase domain-containing protein</fullName>
    </recommendedName>
</protein>
<dbReference type="Gene3D" id="1.10.510.10">
    <property type="entry name" value="Transferase(Phosphotransferase) domain 1"/>
    <property type="match status" value="1"/>
</dbReference>
<name>A0A9P9AHH4_9HYPO</name>
<comment type="caution">
    <text evidence="3">The sequence shown here is derived from an EMBL/GenBank/DDBJ whole genome shotgun (WGS) entry which is preliminary data.</text>
</comment>
<dbReference type="GO" id="GO:0004672">
    <property type="term" value="F:protein kinase activity"/>
    <property type="evidence" value="ECO:0007669"/>
    <property type="project" value="InterPro"/>
</dbReference>
<dbReference type="InterPro" id="IPR000719">
    <property type="entry name" value="Prot_kinase_dom"/>
</dbReference>
<dbReference type="Proteomes" id="UP000777438">
    <property type="component" value="Unassembled WGS sequence"/>
</dbReference>
<dbReference type="EMBL" id="JAGPYM010000135">
    <property type="protein sequence ID" value="KAH6866179.1"/>
    <property type="molecule type" value="Genomic_DNA"/>
</dbReference>
<feature type="compositionally biased region" description="Basic residues" evidence="1">
    <location>
        <begin position="190"/>
        <end position="201"/>
    </location>
</feature>
<feature type="compositionally biased region" description="Basic and acidic residues" evidence="1">
    <location>
        <begin position="174"/>
        <end position="187"/>
    </location>
</feature>
<evidence type="ECO:0000313" key="4">
    <source>
        <dbReference type="Proteomes" id="UP000777438"/>
    </source>
</evidence>
<feature type="region of interest" description="Disordered" evidence="1">
    <location>
        <begin position="99"/>
        <end position="201"/>
    </location>
</feature>
<evidence type="ECO:0000313" key="3">
    <source>
        <dbReference type="EMBL" id="KAH6866179.1"/>
    </source>
</evidence>
<keyword evidence="4" id="KW-1185">Reference proteome</keyword>
<gene>
    <name evidence="3" type="ORF">B0T10DRAFT_554135</name>
</gene>
<dbReference type="OrthoDB" id="4062651at2759"/>
<dbReference type="PROSITE" id="PS50011">
    <property type="entry name" value="PROTEIN_KINASE_DOM"/>
    <property type="match status" value="1"/>
</dbReference>
<proteinExistence type="predicted"/>